<accession>A0A0L0MFV0</accession>
<dbReference type="AlphaFoldDB" id="A0A0L0MFV0"/>
<dbReference type="OrthoDB" id="6629869at2"/>
<reference evidence="2" key="1">
    <citation type="submission" date="2015-06" db="EMBL/GenBank/DDBJ databases">
        <title>Comparative genomics of Burkholderia leaf nodule symbionts.</title>
        <authorList>
            <person name="Carlier A."/>
            <person name="Eberl L."/>
            <person name="Pinto-Carbo M."/>
        </authorList>
    </citation>
    <scope>NUCLEOTIDE SEQUENCE [LARGE SCALE GENOMIC DNA]</scope>
    <source>
        <strain evidence="2">UZHbot4</strain>
    </source>
</reference>
<gene>
    <name evidence="1" type="ORF">BVER_03098c</name>
</gene>
<name>A0A0L0MFV0_9BURK</name>
<dbReference type="Proteomes" id="UP000036959">
    <property type="component" value="Unassembled WGS sequence"/>
</dbReference>
<organism evidence="1 2">
    <name type="scientific">Candidatus Burkholderia verschuerenii</name>
    <dbReference type="NCBI Taxonomy" id="242163"/>
    <lineage>
        <taxon>Bacteria</taxon>
        <taxon>Pseudomonadati</taxon>
        <taxon>Pseudomonadota</taxon>
        <taxon>Betaproteobacteria</taxon>
        <taxon>Burkholderiales</taxon>
        <taxon>Burkholderiaceae</taxon>
        <taxon>Burkholderia</taxon>
    </lineage>
</organism>
<proteinExistence type="predicted"/>
<keyword evidence="2" id="KW-1185">Reference proteome</keyword>
<comment type="caution">
    <text evidence="1">The sequence shown here is derived from an EMBL/GenBank/DDBJ whole genome shotgun (WGS) entry which is preliminary data.</text>
</comment>
<dbReference type="RefSeq" id="WP_050452896.1">
    <property type="nucleotide sequence ID" value="NZ_LFJJ01000029.1"/>
</dbReference>
<dbReference type="PATRIC" id="fig|242163.4.peg.4244"/>
<evidence type="ECO:0000313" key="2">
    <source>
        <dbReference type="Proteomes" id="UP000036959"/>
    </source>
</evidence>
<dbReference type="EMBL" id="LFJJ01000029">
    <property type="protein sequence ID" value="KND61208.1"/>
    <property type="molecule type" value="Genomic_DNA"/>
</dbReference>
<sequence length="227" mass="26511">MLKNMFHPRRWYAYHIESETELMQVYITSVETQVTQGVADFRNDKIVDIIEGEEDEQPDVWVEHYLGVDDQTWDMHDVFEVFSPNLQRRSAFITLFSFLEHELDMLCQRFTRAENLVLTLKDIKGNGLERANLFLEKVALLNVPRDTGQWREIKQIQTIRNLFVHADGRVNADQKPELAYIKGTQELSLSPNSEIIIGSAFLTHVLQAFQSYFLDIDAAIQERYKAK</sequence>
<protein>
    <submittedName>
        <fullName evidence="1">Uncharacterized protein</fullName>
    </submittedName>
</protein>
<evidence type="ECO:0000313" key="1">
    <source>
        <dbReference type="EMBL" id="KND61208.1"/>
    </source>
</evidence>